<keyword evidence="4 6" id="KW-0378">Hydrolase</keyword>
<comment type="function">
    <text evidence="6">May nick specific sequences that contain T:G mispairs resulting from m5C-deamination.</text>
</comment>
<keyword evidence="1 6" id="KW-0540">Nuclease</keyword>
<name>A0A7X1B243_9BACT</name>
<comment type="similarity">
    <text evidence="6">Belongs to the vsr family.</text>
</comment>
<comment type="caution">
    <text evidence="7">The sequence shown here is derived from an EMBL/GenBank/DDBJ whole genome shotgun (WGS) entry which is preliminary data.</text>
</comment>
<dbReference type="Proteomes" id="UP000525652">
    <property type="component" value="Unassembled WGS sequence"/>
</dbReference>
<dbReference type="Pfam" id="PF03852">
    <property type="entry name" value="Vsr"/>
    <property type="match status" value="1"/>
</dbReference>
<keyword evidence="2 6" id="KW-0255">Endonuclease</keyword>
<evidence type="ECO:0000313" key="7">
    <source>
        <dbReference type="EMBL" id="MBC2604240.1"/>
    </source>
</evidence>
<dbReference type="GO" id="GO:0004519">
    <property type="term" value="F:endonuclease activity"/>
    <property type="evidence" value="ECO:0007669"/>
    <property type="project" value="UniProtKB-KW"/>
</dbReference>
<dbReference type="Gene3D" id="3.40.960.10">
    <property type="entry name" value="VSR Endonuclease"/>
    <property type="match status" value="1"/>
</dbReference>
<dbReference type="AlphaFoldDB" id="A0A7X1B243"/>
<evidence type="ECO:0000256" key="3">
    <source>
        <dbReference type="ARBA" id="ARBA00022763"/>
    </source>
</evidence>
<evidence type="ECO:0000256" key="5">
    <source>
        <dbReference type="ARBA" id="ARBA00023204"/>
    </source>
</evidence>
<organism evidence="7 8">
    <name type="scientific">Puniceicoccus vermicola</name>
    <dbReference type="NCBI Taxonomy" id="388746"/>
    <lineage>
        <taxon>Bacteria</taxon>
        <taxon>Pseudomonadati</taxon>
        <taxon>Verrucomicrobiota</taxon>
        <taxon>Opitutia</taxon>
        <taxon>Puniceicoccales</taxon>
        <taxon>Puniceicoccaceae</taxon>
        <taxon>Puniceicoccus</taxon>
    </lineage>
</organism>
<dbReference type="InterPro" id="IPR004603">
    <property type="entry name" value="DNA_mismatch_endonuc_vsr"/>
</dbReference>
<dbReference type="PIRSF" id="PIRSF018267">
    <property type="entry name" value="VSR_endonuc"/>
    <property type="match status" value="1"/>
</dbReference>
<keyword evidence="5 6" id="KW-0234">DNA repair</keyword>
<evidence type="ECO:0000256" key="6">
    <source>
        <dbReference type="PIRNR" id="PIRNR018267"/>
    </source>
</evidence>
<dbReference type="SUPFAM" id="SSF52980">
    <property type="entry name" value="Restriction endonuclease-like"/>
    <property type="match status" value="1"/>
</dbReference>
<evidence type="ECO:0000313" key="8">
    <source>
        <dbReference type="Proteomes" id="UP000525652"/>
    </source>
</evidence>
<protein>
    <recommendedName>
        <fullName evidence="6">Very short patch repair endonuclease</fullName>
        <ecNumber evidence="6">3.1.-.-</ecNumber>
    </recommendedName>
</protein>
<evidence type="ECO:0000256" key="1">
    <source>
        <dbReference type="ARBA" id="ARBA00022722"/>
    </source>
</evidence>
<dbReference type="GO" id="GO:0006298">
    <property type="term" value="P:mismatch repair"/>
    <property type="evidence" value="ECO:0007669"/>
    <property type="project" value="UniProtKB-UniRule"/>
</dbReference>
<dbReference type="EC" id="3.1.-.-" evidence="6"/>
<dbReference type="RefSeq" id="WP_185694856.1">
    <property type="nucleotide sequence ID" value="NZ_JACHVA010000140.1"/>
</dbReference>
<accession>A0A7X1B243</accession>
<proteinExistence type="inferred from homology"/>
<evidence type="ECO:0000256" key="2">
    <source>
        <dbReference type="ARBA" id="ARBA00022759"/>
    </source>
</evidence>
<gene>
    <name evidence="7" type="primary">vsr</name>
    <name evidence="7" type="ORF">H5P30_20865</name>
</gene>
<dbReference type="NCBIfam" id="TIGR00632">
    <property type="entry name" value="vsr"/>
    <property type="match status" value="1"/>
</dbReference>
<evidence type="ECO:0000256" key="4">
    <source>
        <dbReference type="ARBA" id="ARBA00022801"/>
    </source>
</evidence>
<dbReference type="GO" id="GO:0016787">
    <property type="term" value="F:hydrolase activity"/>
    <property type="evidence" value="ECO:0007669"/>
    <property type="project" value="UniProtKB-KW"/>
</dbReference>
<dbReference type="InterPro" id="IPR011335">
    <property type="entry name" value="Restrct_endonuc-II-like"/>
</dbReference>
<keyword evidence="3 6" id="KW-0227">DNA damage</keyword>
<sequence>MADIVSEAQRSYNMSRIRSKNTKPELLVRSILHRLGYRFTVDGPKNKKLPGKPDIVLPKFKTVIFVHGCFWHGHAGCKNFRYPKTRTDWWKAKIDGNVQRDQRQQAELADMGWKVVVLWECELRNAAKLSELEQDLPLRISG</sequence>
<reference evidence="7 8" key="1">
    <citation type="submission" date="2020-07" db="EMBL/GenBank/DDBJ databases">
        <authorList>
            <person name="Feng X."/>
        </authorList>
    </citation>
    <scope>NUCLEOTIDE SEQUENCE [LARGE SCALE GENOMIC DNA]</scope>
    <source>
        <strain evidence="7 8">JCM14086</strain>
    </source>
</reference>
<keyword evidence="8" id="KW-1185">Reference proteome</keyword>
<dbReference type="EMBL" id="JACHVA010000140">
    <property type="protein sequence ID" value="MBC2604240.1"/>
    <property type="molecule type" value="Genomic_DNA"/>
</dbReference>
<dbReference type="CDD" id="cd00221">
    <property type="entry name" value="Vsr"/>
    <property type="match status" value="1"/>
</dbReference>